<dbReference type="InterPro" id="IPR005358">
    <property type="entry name" value="Puta_zinc/iron-chelating_dom"/>
</dbReference>
<protein>
    <submittedName>
        <fullName evidence="1">YkgJ family cysteine cluster protein</fullName>
    </submittedName>
</protein>
<comment type="caution">
    <text evidence="1">The sequence shown here is derived from an EMBL/GenBank/DDBJ whole genome shotgun (WGS) entry which is preliminary data.</text>
</comment>
<dbReference type="Proteomes" id="UP000526501">
    <property type="component" value="Unassembled WGS sequence"/>
</dbReference>
<dbReference type="AlphaFoldDB" id="A0A7X1B343"/>
<dbReference type="Pfam" id="PF03692">
    <property type="entry name" value="CxxCxxCC"/>
    <property type="match status" value="1"/>
</dbReference>
<name>A0A7X1B343_9BACT</name>
<evidence type="ECO:0000313" key="2">
    <source>
        <dbReference type="Proteomes" id="UP000526501"/>
    </source>
</evidence>
<accession>A0A7X1B343</accession>
<organism evidence="1 2">
    <name type="scientific">Pelagicoccus albus</name>
    <dbReference type="NCBI Taxonomy" id="415222"/>
    <lineage>
        <taxon>Bacteria</taxon>
        <taxon>Pseudomonadati</taxon>
        <taxon>Verrucomicrobiota</taxon>
        <taxon>Opitutia</taxon>
        <taxon>Puniceicoccales</taxon>
        <taxon>Pelagicoccaceae</taxon>
        <taxon>Pelagicoccus</taxon>
    </lineage>
</organism>
<reference evidence="1 2" key="1">
    <citation type="submission" date="2020-07" db="EMBL/GenBank/DDBJ databases">
        <authorList>
            <person name="Feng X."/>
        </authorList>
    </citation>
    <scope>NUCLEOTIDE SEQUENCE [LARGE SCALE GENOMIC DNA]</scope>
    <source>
        <strain evidence="1 2">JCM23202</strain>
    </source>
</reference>
<dbReference type="RefSeq" id="WP_185658650.1">
    <property type="nucleotide sequence ID" value="NZ_CAWPOO010000001.1"/>
</dbReference>
<dbReference type="EMBL" id="JACHVC010000001">
    <property type="protein sequence ID" value="MBC2604763.1"/>
    <property type="molecule type" value="Genomic_DNA"/>
</dbReference>
<proteinExistence type="predicted"/>
<gene>
    <name evidence="1" type="ORF">H5P27_01700</name>
</gene>
<keyword evidence="2" id="KW-1185">Reference proteome</keyword>
<evidence type="ECO:0000313" key="1">
    <source>
        <dbReference type="EMBL" id="MBC2604763.1"/>
    </source>
</evidence>
<sequence length="174" mass="19573">MNAAEKLCLACGLCCDGSLFDNVRLAADEDVAKLKSEGLPVKLSRAKIPVAFFTQPCRALNSDCVCQVYEARPMQCRSFECRVFKEAVAGQIDFDKAHRLVSKARKQCDRVRRLLRKLGEMDERRSIGLRIRRVQRLVEAGMLDSNAADAYAELGLAVHQLDLLAHKHFYTEEA</sequence>